<dbReference type="EMBL" id="SFAV01000146">
    <property type="protein sequence ID" value="TRU88123.1"/>
    <property type="molecule type" value="Genomic_DNA"/>
</dbReference>
<sequence>MSGYYHYQNSCFGTAHAYLLPFLSQIFDSLAPPEKRIFDLGCGNGSIANWLTEKGFQVSGCDPSESGIAEAKKAYPELALYVGSAYDDLASKFGTFPLLISLEVVEHVYAPRDYAKTVYNLLQPGGYALISTPYHSYLKNFALAATGKMDDHFTALWDHGHIKFWSVKTITKLLTEANLSVDKIYRIGRIAPLAKTMIILARRER</sequence>
<comment type="caution">
    <text evidence="1">The sequence shown here is derived from an EMBL/GenBank/DDBJ whole genome shotgun (WGS) entry which is preliminary data.</text>
</comment>
<dbReference type="SUPFAM" id="SSF53335">
    <property type="entry name" value="S-adenosyl-L-methionine-dependent methyltransferases"/>
    <property type="match status" value="1"/>
</dbReference>
<dbReference type="Proteomes" id="UP000319191">
    <property type="component" value="Unassembled WGS sequence"/>
</dbReference>
<evidence type="ECO:0000313" key="2">
    <source>
        <dbReference type="Proteomes" id="UP000319191"/>
    </source>
</evidence>
<keyword evidence="1" id="KW-0489">Methyltransferase</keyword>
<dbReference type="Pfam" id="PF13489">
    <property type="entry name" value="Methyltransf_23"/>
    <property type="match status" value="1"/>
</dbReference>
<dbReference type="InterPro" id="IPR029063">
    <property type="entry name" value="SAM-dependent_MTases_sf"/>
</dbReference>
<dbReference type="GO" id="GO:0032259">
    <property type="term" value="P:methylation"/>
    <property type="evidence" value="ECO:0007669"/>
    <property type="project" value="UniProtKB-KW"/>
</dbReference>
<dbReference type="PANTHER" id="PTHR43861">
    <property type="entry name" value="TRANS-ACONITATE 2-METHYLTRANSFERASE-RELATED"/>
    <property type="match status" value="1"/>
</dbReference>
<accession>A0A552IXE6</accession>
<dbReference type="CDD" id="cd02440">
    <property type="entry name" value="AdoMet_MTases"/>
    <property type="match status" value="1"/>
</dbReference>
<proteinExistence type="predicted"/>
<keyword evidence="1" id="KW-0808">Transferase</keyword>
<dbReference type="Gene3D" id="3.40.50.150">
    <property type="entry name" value="Vaccinia Virus protein VP39"/>
    <property type="match status" value="1"/>
</dbReference>
<name>A0A552IXE6_9CHRO</name>
<dbReference type="AlphaFoldDB" id="A0A552IXE6"/>
<reference evidence="1 2" key="1">
    <citation type="submission" date="2019-01" db="EMBL/GenBank/DDBJ databases">
        <title>Coherence of Microcystis species and biogeography revealed through population genomics.</title>
        <authorList>
            <person name="Perez-Carrascal O.M."/>
            <person name="Terrat Y."/>
            <person name="Giani A."/>
            <person name="Fortin N."/>
            <person name="Tromas N."/>
            <person name="Shapiro B.J."/>
        </authorList>
    </citation>
    <scope>NUCLEOTIDE SEQUENCE [LARGE SCALE GENOMIC DNA]</scope>
    <source>
        <strain evidence="1">Mn_MB_F_20050700_S1D</strain>
    </source>
</reference>
<organism evidence="1 2">
    <name type="scientific">Microcystis novacekii Mn_MB_F_20050700_S1D</name>
    <dbReference type="NCBI Taxonomy" id="2486266"/>
    <lineage>
        <taxon>Bacteria</taxon>
        <taxon>Bacillati</taxon>
        <taxon>Cyanobacteriota</taxon>
        <taxon>Cyanophyceae</taxon>
        <taxon>Oscillatoriophycideae</taxon>
        <taxon>Chroococcales</taxon>
        <taxon>Microcystaceae</taxon>
        <taxon>Microcystis</taxon>
    </lineage>
</organism>
<protein>
    <submittedName>
        <fullName evidence="1">Methyltransferase domain-containing protein</fullName>
    </submittedName>
</protein>
<dbReference type="GO" id="GO:0008168">
    <property type="term" value="F:methyltransferase activity"/>
    <property type="evidence" value="ECO:0007669"/>
    <property type="project" value="UniProtKB-KW"/>
</dbReference>
<evidence type="ECO:0000313" key="1">
    <source>
        <dbReference type="EMBL" id="TRU88123.1"/>
    </source>
</evidence>
<gene>
    <name evidence="1" type="ORF">EWV54_11000</name>
</gene>